<evidence type="ECO:0000256" key="1">
    <source>
        <dbReference type="SAM" id="Phobius"/>
    </source>
</evidence>
<gene>
    <name evidence="2" type="ORF">BINO364_LOCUS7540</name>
</gene>
<reference evidence="2" key="1">
    <citation type="submission" date="2021-12" db="EMBL/GenBank/DDBJ databases">
        <authorList>
            <person name="Martin H S."/>
        </authorList>
    </citation>
    <scope>NUCLEOTIDE SEQUENCE</scope>
</reference>
<accession>A0A8J9YCM7</accession>
<feature type="transmembrane region" description="Helical" evidence="1">
    <location>
        <begin position="75"/>
        <end position="97"/>
    </location>
</feature>
<dbReference type="Proteomes" id="UP000838878">
    <property type="component" value="Chromosome 2"/>
</dbReference>
<proteinExistence type="predicted"/>
<keyword evidence="1" id="KW-0812">Transmembrane</keyword>
<dbReference type="EMBL" id="OV170222">
    <property type="protein sequence ID" value="CAH0721441.1"/>
    <property type="molecule type" value="Genomic_DNA"/>
</dbReference>
<sequence>MAALVAKDYLELFLPSIVLEIAADELEKLQTFVADRMISATDDKQYQEYRKLLQFLREQGLKYYIWRAIPVDARLPLGFTSLALTYLVCILQFAHVYDRN</sequence>
<keyword evidence="1" id="KW-1133">Transmembrane helix</keyword>
<organism evidence="2 3">
    <name type="scientific">Brenthis ino</name>
    <name type="common">lesser marbled fritillary</name>
    <dbReference type="NCBI Taxonomy" id="405034"/>
    <lineage>
        <taxon>Eukaryota</taxon>
        <taxon>Metazoa</taxon>
        <taxon>Ecdysozoa</taxon>
        <taxon>Arthropoda</taxon>
        <taxon>Hexapoda</taxon>
        <taxon>Insecta</taxon>
        <taxon>Pterygota</taxon>
        <taxon>Neoptera</taxon>
        <taxon>Endopterygota</taxon>
        <taxon>Lepidoptera</taxon>
        <taxon>Glossata</taxon>
        <taxon>Ditrysia</taxon>
        <taxon>Papilionoidea</taxon>
        <taxon>Nymphalidae</taxon>
        <taxon>Heliconiinae</taxon>
        <taxon>Argynnini</taxon>
        <taxon>Brenthis</taxon>
    </lineage>
</organism>
<feature type="non-terminal residue" evidence="2">
    <location>
        <position position="100"/>
    </location>
</feature>
<evidence type="ECO:0000313" key="3">
    <source>
        <dbReference type="Proteomes" id="UP000838878"/>
    </source>
</evidence>
<keyword evidence="3" id="KW-1185">Reference proteome</keyword>
<evidence type="ECO:0000313" key="2">
    <source>
        <dbReference type="EMBL" id="CAH0721441.1"/>
    </source>
</evidence>
<name>A0A8J9YCM7_9NEOP</name>
<dbReference type="OrthoDB" id="6919311at2759"/>
<keyword evidence="1" id="KW-0472">Membrane</keyword>
<protein>
    <submittedName>
        <fullName evidence="2">Uncharacterized protein</fullName>
    </submittedName>
</protein>
<dbReference type="AlphaFoldDB" id="A0A8J9YCM7"/>